<feature type="region of interest" description="Disordered" evidence="4">
    <location>
        <begin position="85"/>
        <end position="174"/>
    </location>
</feature>
<dbReference type="Proteomes" id="UP000515163">
    <property type="component" value="Unplaced"/>
</dbReference>
<dbReference type="PANTHER" id="PTHR13976">
    <property type="entry name" value="HETEROGENEOUS NUCLEAR RIBONUCLEOPROTEIN-RELATED"/>
    <property type="match status" value="1"/>
</dbReference>
<accession>A0A6P8IEB7</accession>
<reference evidence="7" key="1">
    <citation type="submission" date="2025-08" db="UniProtKB">
        <authorList>
            <consortium name="RefSeq"/>
        </authorList>
    </citation>
    <scope>IDENTIFICATION</scope>
    <source>
        <tissue evidence="7">Tentacle</tissue>
    </source>
</reference>
<dbReference type="SUPFAM" id="SSF54928">
    <property type="entry name" value="RNA-binding domain, RBD"/>
    <property type="match status" value="2"/>
</dbReference>
<dbReference type="InterPro" id="IPR035979">
    <property type="entry name" value="RBD_domain_sf"/>
</dbReference>
<sequence>MSVVIKMKGLPFESTAKDIKSFFQGLYLREDEIHLAAYKDGKAAGIAFAVFHSDEDARKAMFRNGKYIGKRYIELFLSSTSEMNSMLQQGVPKPRQAREGGGQREEMKSKGNRGKMKQNRVQNVKRSDRSEVHPRARSRSPISRQGNPGRESNSRSFGGSNRGPGFGGDNERHVELDDREARFFEMRMREEEDERQDRYHRLHNEREIPRERMGNKSFQMDKRDMHREKGNGREDANNRNKQRGSPQSSREERDRGDRNDETCCRLFGLPFQVSESEVRNFFKGFSVLKIKLLYHPEGSFAGRKNGQAYVEFRSVQESREAAKKKHKQYMGNRYVEVTCCSKREMIEESKVNDDLCQRAQEGQRGDRESRFSSVAGNHPISDLAIKIDPEILNSAYSMPNFLDSNPDLRNLGFSLPNPYMSSEAVDLQTLATLRQLESRANINPDDVTAGCVVGIRNLPSTITAEEILDFFYGFPVFSDSVRIHYLAPGQSSGDAMVTFRSSREATAAIEQLNHKPVGKRNVQLFLV</sequence>
<dbReference type="SMART" id="SM00360">
    <property type="entry name" value="RRM"/>
    <property type="match status" value="3"/>
</dbReference>
<evidence type="ECO:0000259" key="5">
    <source>
        <dbReference type="PROSITE" id="PS50102"/>
    </source>
</evidence>
<evidence type="ECO:0000313" key="6">
    <source>
        <dbReference type="Proteomes" id="UP000515163"/>
    </source>
</evidence>
<protein>
    <submittedName>
        <fullName evidence="7">Epithelial splicing regulatory protein 1-like</fullName>
    </submittedName>
</protein>
<feature type="compositionally biased region" description="Basic and acidic residues" evidence="4">
    <location>
        <begin position="249"/>
        <end position="259"/>
    </location>
</feature>
<dbReference type="RefSeq" id="XP_031565092.1">
    <property type="nucleotide sequence ID" value="XM_031709232.1"/>
</dbReference>
<dbReference type="InterPro" id="IPR000504">
    <property type="entry name" value="RRM_dom"/>
</dbReference>
<feature type="compositionally biased region" description="Basic and acidic residues" evidence="4">
    <location>
        <begin position="190"/>
        <end position="238"/>
    </location>
</feature>
<dbReference type="InterPro" id="IPR012677">
    <property type="entry name" value="Nucleotide-bd_a/b_plait_sf"/>
</dbReference>
<organism evidence="6 7">
    <name type="scientific">Actinia tenebrosa</name>
    <name type="common">Australian red waratah sea anemone</name>
    <dbReference type="NCBI Taxonomy" id="6105"/>
    <lineage>
        <taxon>Eukaryota</taxon>
        <taxon>Metazoa</taxon>
        <taxon>Cnidaria</taxon>
        <taxon>Anthozoa</taxon>
        <taxon>Hexacorallia</taxon>
        <taxon>Actiniaria</taxon>
        <taxon>Actiniidae</taxon>
        <taxon>Actinia</taxon>
    </lineage>
</organism>
<feature type="compositionally biased region" description="Basic and acidic residues" evidence="4">
    <location>
        <begin position="96"/>
        <end position="109"/>
    </location>
</feature>
<feature type="compositionally biased region" description="Low complexity" evidence="4">
    <location>
        <begin position="149"/>
        <end position="159"/>
    </location>
</feature>
<dbReference type="OrthoDB" id="2588702at2759"/>
<name>A0A6P8IEB7_ACTTE</name>
<feature type="compositionally biased region" description="Basic and acidic residues" evidence="4">
    <location>
        <begin position="125"/>
        <end position="134"/>
    </location>
</feature>
<dbReference type="InterPro" id="IPR050666">
    <property type="entry name" value="ESRP"/>
</dbReference>
<dbReference type="Gene3D" id="3.30.70.330">
    <property type="match status" value="3"/>
</dbReference>
<evidence type="ECO:0000256" key="2">
    <source>
        <dbReference type="ARBA" id="ARBA00022884"/>
    </source>
</evidence>
<dbReference type="GeneID" id="116300372"/>
<evidence type="ECO:0000256" key="4">
    <source>
        <dbReference type="SAM" id="MobiDB-lite"/>
    </source>
</evidence>
<feature type="region of interest" description="Disordered" evidence="4">
    <location>
        <begin position="190"/>
        <end position="259"/>
    </location>
</feature>
<keyword evidence="2 3" id="KW-0694">RNA-binding</keyword>
<dbReference type="Pfam" id="PF00076">
    <property type="entry name" value="RRM_1"/>
    <property type="match status" value="3"/>
</dbReference>
<dbReference type="CDD" id="cd12254">
    <property type="entry name" value="RRM_hnRNPH_ESRPs_RBM12_like"/>
    <property type="match status" value="2"/>
</dbReference>
<feature type="domain" description="RRM" evidence="5">
    <location>
        <begin position="451"/>
        <end position="527"/>
    </location>
</feature>
<dbReference type="InParanoid" id="A0A6P8IEB7"/>
<keyword evidence="6" id="KW-1185">Reference proteome</keyword>
<keyword evidence="1" id="KW-0677">Repeat</keyword>
<dbReference type="FunCoup" id="A0A6P8IEB7">
    <property type="interactions" value="2231"/>
</dbReference>
<feature type="domain" description="RRM" evidence="5">
    <location>
        <begin position="3"/>
        <end position="80"/>
    </location>
</feature>
<dbReference type="AlphaFoldDB" id="A0A6P8IEB7"/>
<proteinExistence type="predicted"/>
<evidence type="ECO:0000256" key="3">
    <source>
        <dbReference type="PROSITE-ProRule" id="PRU00176"/>
    </source>
</evidence>
<dbReference type="PROSITE" id="PS50102">
    <property type="entry name" value="RRM"/>
    <property type="match status" value="3"/>
</dbReference>
<feature type="domain" description="RRM" evidence="5">
    <location>
        <begin position="262"/>
        <end position="342"/>
    </location>
</feature>
<dbReference type="GO" id="GO:0003723">
    <property type="term" value="F:RNA binding"/>
    <property type="evidence" value="ECO:0007669"/>
    <property type="project" value="UniProtKB-UniRule"/>
</dbReference>
<gene>
    <name evidence="7" type="primary">LOC116300372</name>
</gene>
<evidence type="ECO:0000313" key="7">
    <source>
        <dbReference type="RefSeq" id="XP_031565092.1"/>
    </source>
</evidence>
<dbReference type="KEGG" id="aten:116300372"/>
<evidence type="ECO:0000256" key="1">
    <source>
        <dbReference type="ARBA" id="ARBA00022737"/>
    </source>
</evidence>